<dbReference type="InterPro" id="IPR028427">
    <property type="entry name" value="Met_Sox_Rdtase_MsrB"/>
</dbReference>
<keyword evidence="6" id="KW-0560">Oxidoreductase</keyword>
<dbReference type="OrthoDB" id="9785497at2"/>
<dbReference type="FunFam" id="2.170.150.20:FF:000001">
    <property type="entry name" value="Peptide methionine sulfoxide reductase MsrB"/>
    <property type="match status" value="1"/>
</dbReference>
<dbReference type="PANTHER" id="PTHR10173">
    <property type="entry name" value="METHIONINE SULFOXIDE REDUCTASE"/>
    <property type="match status" value="1"/>
</dbReference>
<dbReference type="PANTHER" id="PTHR10173:SF52">
    <property type="entry name" value="METHIONINE-R-SULFOXIDE REDUCTASE B1"/>
    <property type="match status" value="1"/>
</dbReference>
<evidence type="ECO:0000313" key="10">
    <source>
        <dbReference type="Proteomes" id="UP000239736"/>
    </source>
</evidence>
<dbReference type="PROSITE" id="PS51790">
    <property type="entry name" value="MSRB"/>
    <property type="match status" value="1"/>
</dbReference>
<evidence type="ECO:0000313" key="9">
    <source>
        <dbReference type="EMBL" id="PPB80020.1"/>
    </source>
</evidence>
<dbReference type="EC" id="1.8.4.12" evidence="3"/>
<dbReference type="SUPFAM" id="SSF51316">
    <property type="entry name" value="Mss4-like"/>
    <property type="match status" value="1"/>
</dbReference>
<dbReference type="GO" id="GO:0006979">
    <property type="term" value="P:response to oxidative stress"/>
    <property type="evidence" value="ECO:0007669"/>
    <property type="project" value="InterPro"/>
</dbReference>
<reference evidence="9 10" key="1">
    <citation type="submission" date="2018-01" db="EMBL/GenBank/DDBJ databases">
        <title>Genomic Encyclopedia of Archaeal and Bacterial Type Strains, Phase II (KMG-II): from individual species to whole genera.</title>
        <authorList>
            <person name="Goeker M."/>
        </authorList>
    </citation>
    <scope>NUCLEOTIDE SEQUENCE [LARGE SCALE GENOMIC DNA]</scope>
    <source>
        <strain evidence="9 10">DSM 12048</strain>
    </source>
</reference>
<evidence type="ECO:0000256" key="2">
    <source>
        <dbReference type="ARBA" id="ARBA00007174"/>
    </source>
</evidence>
<evidence type="ECO:0000256" key="3">
    <source>
        <dbReference type="ARBA" id="ARBA00012499"/>
    </source>
</evidence>
<organism evidence="9 10">
    <name type="scientific">Albidovulum inexpectatum</name>
    <dbReference type="NCBI Taxonomy" id="196587"/>
    <lineage>
        <taxon>Bacteria</taxon>
        <taxon>Pseudomonadati</taxon>
        <taxon>Pseudomonadota</taxon>
        <taxon>Alphaproteobacteria</taxon>
        <taxon>Rhodobacterales</taxon>
        <taxon>Paracoccaceae</taxon>
        <taxon>Albidovulum</taxon>
    </lineage>
</organism>
<evidence type="ECO:0000256" key="6">
    <source>
        <dbReference type="ARBA" id="ARBA00023002"/>
    </source>
</evidence>
<comment type="cofactor">
    <cofactor evidence="1">
        <name>Zn(2+)</name>
        <dbReference type="ChEBI" id="CHEBI:29105"/>
    </cofactor>
</comment>
<evidence type="ECO:0000259" key="8">
    <source>
        <dbReference type="PROSITE" id="PS51790"/>
    </source>
</evidence>
<dbReference type="Proteomes" id="UP000239736">
    <property type="component" value="Unassembled WGS sequence"/>
</dbReference>
<proteinExistence type="inferred from homology"/>
<keyword evidence="4" id="KW-0479">Metal-binding</keyword>
<comment type="caution">
    <text evidence="9">The sequence shown here is derived from an EMBL/GenBank/DDBJ whole genome shotgun (WGS) entry which is preliminary data.</text>
</comment>
<dbReference type="NCBIfam" id="TIGR00357">
    <property type="entry name" value="peptide-methionine (R)-S-oxide reductase MsrB"/>
    <property type="match status" value="1"/>
</dbReference>
<dbReference type="InterPro" id="IPR011057">
    <property type="entry name" value="Mss4-like_sf"/>
</dbReference>
<evidence type="ECO:0000256" key="1">
    <source>
        <dbReference type="ARBA" id="ARBA00001947"/>
    </source>
</evidence>
<name>A0A2S5JF39_9RHOB</name>
<dbReference type="Pfam" id="PF01641">
    <property type="entry name" value="SelR"/>
    <property type="match status" value="1"/>
</dbReference>
<accession>A0A2S5JF39</accession>
<comment type="catalytic activity">
    <reaction evidence="7">
        <text>L-methionyl-[protein] + [thioredoxin]-disulfide + H2O = L-methionyl-(R)-S-oxide-[protein] + [thioredoxin]-dithiol</text>
        <dbReference type="Rhea" id="RHEA:24164"/>
        <dbReference type="Rhea" id="RHEA-COMP:10698"/>
        <dbReference type="Rhea" id="RHEA-COMP:10700"/>
        <dbReference type="Rhea" id="RHEA-COMP:12313"/>
        <dbReference type="Rhea" id="RHEA-COMP:12314"/>
        <dbReference type="ChEBI" id="CHEBI:15377"/>
        <dbReference type="ChEBI" id="CHEBI:16044"/>
        <dbReference type="ChEBI" id="CHEBI:29950"/>
        <dbReference type="ChEBI" id="CHEBI:45764"/>
        <dbReference type="ChEBI" id="CHEBI:50058"/>
        <dbReference type="EC" id="1.8.4.12"/>
    </reaction>
</comment>
<dbReference type="InterPro" id="IPR002579">
    <property type="entry name" value="Met_Sox_Rdtase_MsrB_dom"/>
</dbReference>
<dbReference type="Gene3D" id="2.170.150.20">
    <property type="entry name" value="Peptide methionine sulfoxide reductase"/>
    <property type="match status" value="1"/>
</dbReference>
<dbReference type="GO" id="GO:0005737">
    <property type="term" value="C:cytoplasm"/>
    <property type="evidence" value="ECO:0007669"/>
    <property type="project" value="TreeGrafter"/>
</dbReference>
<comment type="similarity">
    <text evidence="2">Belongs to the MsrB Met sulfoxide reductase family.</text>
</comment>
<evidence type="ECO:0000256" key="7">
    <source>
        <dbReference type="ARBA" id="ARBA00048488"/>
    </source>
</evidence>
<dbReference type="EMBL" id="PRDS01000007">
    <property type="protein sequence ID" value="PPB80020.1"/>
    <property type="molecule type" value="Genomic_DNA"/>
</dbReference>
<dbReference type="RefSeq" id="WP_104071803.1">
    <property type="nucleotide sequence ID" value="NZ_PRDS01000007.1"/>
</dbReference>
<keyword evidence="10" id="KW-1185">Reference proteome</keyword>
<sequence>MVEKIRKSDEEWSAQLSDLAYRVTRQHKTERAFTHDDFPEGPATYHCVCCGQALFDSDAKFDSGTGWPSFFRPIDADAIEESEDRSWFMKRIEVHCSACDAHLGHVFPDGPPPTGLRYCINGVALEWRPKG</sequence>
<dbReference type="GO" id="GO:0046872">
    <property type="term" value="F:metal ion binding"/>
    <property type="evidence" value="ECO:0007669"/>
    <property type="project" value="UniProtKB-KW"/>
</dbReference>
<keyword evidence="5" id="KW-0862">Zinc</keyword>
<feature type="domain" description="MsrB" evidence="8">
    <location>
        <begin position="9"/>
        <end position="130"/>
    </location>
</feature>
<dbReference type="AlphaFoldDB" id="A0A2S5JF39"/>
<protein>
    <recommendedName>
        <fullName evidence="3">peptide-methionine (R)-S-oxide reductase</fullName>
        <ecNumber evidence="3">1.8.4.12</ecNumber>
    </recommendedName>
</protein>
<gene>
    <name evidence="9" type="ORF">LV82_02303</name>
</gene>
<evidence type="ECO:0000256" key="5">
    <source>
        <dbReference type="ARBA" id="ARBA00022833"/>
    </source>
</evidence>
<dbReference type="GO" id="GO:0030091">
    <property type="term" value="P:protein repair"/>
    <property type="evidence" value="ECO:0007669"/>
    <property type="project" value="InterPro"/>
</dbReference>
<dbReference type="GO" id="GO:0033743">
    <property type="term" value="F:peptide-methionine (R)-S-oxide reductase activity"/>
    <property type="evidence" value="ECO:0007669"/>
    <property type="project" value="UniProtKB-EC"/>
</dbReference>
<evidence type="ECO:0000256" key="4">
    <source>
        <dbReference type="ARBA" id="ARBA00022723"/>
    </source>
</evidence>